<keyword evidence="1" id="KW-0812">Transmembrane</keyword>
<dbReference type="STRING" id="158441.A0A226F3Q1"/>
<keyword evidence="1" id="KW-0472">Membrane</keyword>
<comment type="caution">
    <text evidence="3">The sequence shown here is derived from an EMBL/GenBank/DDBJ whole genome shotgun (WGS) entry which is preliminary data.</text>
</comment>
<dbReference type="OrthoDB" id="64893at2759"/>
<name>A0A226F3Q1_FOLCA</name>
<feature type="transmembrane region" description="Helical" evidence="1">
    <location>
        <begin position="12"/>
        <end position="34"/>
    </location>
</feature>
<dbReference type="Proteomes" id="UP000198287">
    <property type="component" value="Unassembled WGS sequence"/>
</dbReference>
<evidence type="ECO:0000259" key="2">
    <source>
        <dbReference type="Pfam" id="PF03067"/>
    </source>
</evidence>
<proteinExistence type="predicted"/>
<dbReference type="PANTHER" id="PTHR21113:SF6">
    <property type="entry name" value="CHITIN-BINDING TYPE-4 DOMAIN-CONTAINING PROTEIN"/>
    <property type="match status" value="1"/>
</dbReference>
<keyword evidence="4" id="KW-1185">Reference proteome</keyword>
<dbReference type="OMA" id="NCADIHI"/>
<dbReference type="Pfam" id="PF03067">
    <property type="entry name" value="LPMO_10"/>
    <property type="match status" value="1"/>
</dbReference>
<evidence type="ECO:0000313" key="3">
    <source>
        <dbReference type="EMBL" id="OXA63536.1"/>
    </source>
</evidence>
<keyword evidence="1" id="KW-1133">Transmembrane helix</keyword>
<feature type="domain" description="Chitin-binding type-4" evidence="2">
    <location>
        <begin position="39"/>
        <end position="203"/>
    </location>
</feature>
<reference evidence="3 4" key="1">
    <citation type="submission" date="2015-12" db="EMBL/GenBank/DDBJ databases">
        <title>The genome of Folsomia candida.</title>
        <authorList>
            <person name="Faddeeva A."/>
            <person name="Derks M.F."/>
            <person name="Anvar Y."/>
            <person name="Smit S."/>
            <person name="Van Straalen N."/>
            <person name="Roelofs D."/>
        </authorList>
    </citation>
    <scope>NUCLEOTIDE SEQUENCE [LARGE SCALE GENOMIC DNA]</scope>
    <source>
        <strain evidence="3 4">VU population</strain>
        <tissue evidence="3">Whole body</tissue>
    </source>
</reference>
<gene>
    <name evidence="3" type="ORF">Fcan01_02764</name>
</gene>
<dbReference type="PANTHER" id="PTHR21113">
    <property type="entry name" value="AGAP001705-PA"/>
    <property type="match status" value="1"/>
</dbReference>
<sequence>MQSLTKMKSESAFISASVLTLLLPISVYLILVAVEIKGHGRLMNPPARNAMWRFGYAVPTNYDDNQLWCGGAQKYYENGEKCGVCGDDFAEPSPRDHETGGQFANGIVVRRYAPGQIIETEIQITANHLGYFEFKLCPVKDETKEVTEDCLNENTLKVLNGETWDTKYYVTSDEMAKDFIVKVKLPHHLTCNRCVMQWTYIADVGIIMNSGSWPPGKQPIFVTPPQNAILEPEKEGDNGKRKYLVVKSQVCVATKENPGIDDWCQKNCLRYPQNCPEDKCKCLQGCHAIGSFKENDGADSYCQYNCLVNPPKNCTAERCLCF</sequence>
<dbReference type="EMBL" id="LNIX01000001">
    <property type="protein sequence ID" value="OXA63536.1"/>
    <property type="molecule type" value="Genomic_DNA"/>
</dbReference>
<protein>
    <recommendedName>
        <fullName evidence="2">Chitin-binding type-4 domain-containing protein</fullName>
    </recommendedName>
</protein>
<dbReference type="InterPro" id="IPR004302">
    <property type="entry name" value="Cellulose/chitin-bd_N"/>
</dbReference>
<evidence type="ECO:0000256" key="1">
    <source>
        <dbReference type="SAM" id="Phobius"/>
    </source>
</evidence>
<organism evidence="3 4">
    <name type="scientific">Folsomia candida</name>
    <name type="common">Springtail</name>
    <dbReference type="NCBI Taxonomy" id="158441"/>
    <lineage>
        <taxon>Eukaryota</taxon>
        <taxon>Metazoa</taxon>
        <taxon>Ecdysozoa</taxon>
        <taxon>Arthropoda</taxon>
        <taxon>Hexapoda</taxon>
        <taxon>Collembola</taxon>
        <taxon>Entomobryomorpha</taxon>
        <taxon>Isotomoidea</taxon>
        <taxon>Isotomidae</taxon>
        <taxon>Proisotominae</taxon>
        <taxon>Folsomia</taxon>
    </lineage>
</organism>
<accession>A0A226F3Q1</accession>
<dbReference type="AlphaFoldDB" id="A0A226F3Q1"/>
<evidence type="ECO:0000313" key="4">
    <source>
        <dbReference type="Proteomes" id="UP000198287"/>
    </source>
</evidence>